<dbReference type="InterPro" id="IPR050778">
    <property type="entry name" value="Cueball_EGF_LRP_Nidogen"/>
</dbReference>
<dbReference type="SUPFAM" id="SSF57184">
    <property type="entry name" value="Growth factor receptor domain"/>
    <property type="match status" value="3"/>
</dbReference>
<evidence type="ECO:0000256" key="6">
    <source>
        <dbReference type="ARBA" id="ARBA00022737"/>
    </source>
</evidence>
<dbReference type="InterPro" id="IPR006605">
    <property type="entry name" value="G2_nidogen/fibulin_G2F"/>
</dbReference>
<evidence type="ECO:0000256" key="3">
    <source>
        <dbReference type="ARBA" id="ARBA00022530"/>
    </source>
</evidence>
<evidence type="ECO:0000256" key="11">
    <source>
        <dbReference type="ARBA" id="ARBA00023180"/>
    </source>
</evidence>
<dbReference type="Pfam" id="PF07645">
    <property type="entry name" value="EGF_CA"/>
    <property type="match status" value="1"/>
</dbReference>
<comment type="caution">
    <text evidence="12">Lacks conserved residue(s) required for the propagation of feature annotation.</text>
</comment>
<keyword evidence="4 12" id="KW-0245">EGF-like domain</keyword>
<feature type="domain" description="EGF-like" evidence="15">
    <location>
        <begin position="813"/>
        <end position="847"/>
    </location>
</feature>
<feature type="domain" description="Nidogen G2 beta-barrel" evidence="16">
    <location>
        <begin position="402"/>
        <end position="656"/>
    </location>
</feature>
<dbReference type="EMBL" id="CP092881">
    <property type="protein sequence ID" value="UYV80529.1"/>
    <property type="molecule type" value="Genomic_DNA"/>
</dbReference>
<keyword evidence="3" id="KW-0272">Extracellular matrix</keyword>
<dbReference type="InterPro" id="IPR001881">
    <property type="entry name" value="EGF-like_Ca-bd_dom"/>
</dbReference>
<dbReference type="SUPFAM" id="SSF54511">
    <property type="entry name" value="GFP-like"/>
    <property type="match status" value="2"/>
</dbReference>
<evidence type="ECO:0000256" key="14">
    <source>
        <dbReference type="SAM" id="MobiDB-lite"/>
    </source>
</evidence>
<feature type="domain" description="EGF-like" evidence="15">
    <location>
        <begin position="985"/>
        <end position="1026"/>
    </location>
</feature>
<evidence type="ECO:0000256" key="10">
    <source>
        <dbReference type="ARBA" id="ARBA00023157"/>
    </source>
</evidence>
<dbReference type="CDD" id="cd00054">
    <property type="entry name" value="EGF_CA"/>
    <property type="match status" value="1"/>
</dbReference>
<evidence type="ECO:0000256" key="1">
    <source>
        <dbReference type="ARBA" id="ARBA00004302"/>
    </source>
</evidence>
<dbReference type="Pfam" id="PF00058">
    <property type="entry name" value="Ldl_recept_b"/>
    <property type="match status" value="1"/>
</dbReference>
<evidence type="ECO:0000256" key="12">
    <source>
        <dbReference type="PROSITE-ProRule" id="PRU00076"/>
    </source>
</evidence>
<evidence type="ECO:0000256" key="4">
    <source>
        <dbReference type="ARBA" id="ARBA00022536"/>
    </source>
</evidence>
<sequence>MHPDYNTGKVNDNGLLSFLTEVPSFFNAQFPLTYPIIAPYYADADTRGTGTVTYRIAVGVARTTVGGARTLVGVTRIAVGMAITALGVVRTEVGVAKTTVGEAKTLVDVTRIAVGNSSGHGQDSSGRGQNRSGCGRDTRSPELLARVGEIIRNHFSSGARFQPASLFIATWNGVGHYDRDGSKRNTFQAVIASDGRDTYVLLVYPDGGLRWTRGSGKNPHLPDARAQAGFMPGDGRLHALPGSGTDRMLNLHRMTNVGEPGLWAFHVSPSTGVREPDLDSEEPPGATCSNTLRPCPPTAICRDHAGGFCCVCPPGSYGNGWSCLCLPLLRVSLMVSPYLLLQCFPLLRVGLMVSPYLLLLCFPLLRVGHMVSPYLPPSMAYSTEKPTHRTYTSTHMCMLAGEALRLNGKLSGSLNDVPLRDADLHAYVVTEDGRAYTAISNVPPSVGFDMQALTPLAGAVSWLFAVPSEPGAENGFSLTGGCCPLPRFGRSLSIHGMVSYGGCPGGLFNRTVAVEFRQSGHRVDIHERYMGLDVFGYLRATVEIRGSLPTVAFGGRLVVEDYTEEFSWEGPDTAVPGTLTSKSQRTYRLEDNVLDLPLEVEQTIHYEGCPHAPPPAVTKSRLRVARNFIVYDSREQIVRYATSNRVTVGGTVTDPCAEVRCGQFQRCVPEGDTYRCLCVQGYDFVSPDECRDIDECLAGRSNCHPHLAECTNLPGSFSCSCRQGYTGDGVQCDRAVTCSEVYCDVNAECVEGQGCRCLPGFHGDGHSCRPLDRCGPGGCPDPNSECIYRPDLGSYTCSCRGGYVGDGQVCRPANDLCPPGRCHERARCHPQTGECVCDPGYYGDGFQCQLEDPNAICSRCHPNAQCIYDHSYSVYLCQCSHGFSGDGYRCSPLGKFIEIQESSEYGGVLSMMMEGVLLWCGDRSWAGLVLEEVGGSFISVVESECGTCHAYARCQPDPYLGGRSVCRCLEGYDGDGYTCSPIWCPDECSTYDDCDANAQCAYDPESQHYRCLCNPGWRNGGSRTCVPDTGIPVTDPPPPPPQPCGGYCDSNADCDEHGRCVCRHGYIGDGRSCRESCLVVNTCSVHGECVPTGDCRCRAGWAGDGYTCRPLRSCREDPGLCHYAADCLDDGRCVCRSGWIGDGFDCRETAHHADGDFLLFGQGMSVLKMPRDPTRDNPGHLLLMEPRQTVLGLDVDCQDGRVYWTDMAHRALRSARYNGSDSRFFLHGVHVVQAMIIMMICDIQSPEDVAVDWVARNIFWTDSLSDTLSVTRLDNPLYSKILLSQDMNDPRGLAVHPGRGKIFWTDWSRINPRIESANMDGTERQVLASTEMGLPNMVAVDLMRDDICWTDAAMFTYLFAYGVVGLNKIECMALDGSRRRVVYTPAAYPFGLTIVGSYVYWTDWTKDFIQRVDKNGGEVERLELPLGGNGKLFGLVAAPAQCPRVSNPCAVQNGNCPHLCLPNGRGGRVCACPDNIDCSWDQNNL</sequence>
<evidence type="ECO:0000256" key="13">
    <source>
        <dbReference type="PROSITE-ProRule" id="PRU00461"/>
    </source>
</evidence>
<keyword evidence="5" id="KW-0732">Signal</keyword>
<dbReference type="SMART" id="SM00181">
    <property type="entry name" value="EGF"/>
    <property type="match status" value="13"/>
</dbReference>
<dbReference type="PANTHER" id="PTHR46513">
    <property type="entry name" value="VITELLOGENIN RECEPTOR-LIKE PROTEIN-RELATED-RELATED"/>
    <property type="match status" value="1"/>
</dbReference>
<dbReference type="InterPro" id="IPR018097">
    <property type="entry name" value="EGF_Ca-bd_CS"/>
</dbReference>
<dbReference type="Pfam" id="PF06119">
    <property type="entry name" value="NIDO"/>
    <property type="match status" value="2"/>
</dbReference>
<evidence type="ECO:0000256" key="8">
    <source>
        <dbReference type="ARBA" id="ARBA00022869"/>
    </source>
</evidence>
<keyword evidence="8" id="KW-0084">Basement membrane</keyword>
<dbReference type="SMART" id="SM00135">
    <property type="entry name" value="LY"/>
    <property type="match status" value="5"/>
</dbReference>
<dbReference type="InterPro" id="IPR003886">
    <property type="entry name" value="NIDO_dom"/>
</dbReference>
<keyword evidence="7" id="KW-0106">Calcium</keyword>
<feature type="domain" description="EGF-like" evidence="15">
    <location>
        <begin position="692"/>
        <end position="733"/>
    </location>
</feature>
<feature type="region of interest" description="Disordered" evidence="14">
    <location>
        <begin position="117"/>
        <end position="139"/>
    </location>
</feature>
<dbReference type="SMART" id="SM00682">
    <property type="entry name" value="G2F"/>
    <property type="match status" value="1"/>
</dbReference>
<comment type="subcellular location">
    <subcellularLocation>
        <location evidence="1">Secreted</location>
        <location evidence="1">Extracellular space</location>
        <location evidence="1">Extracellular matrix</location>
        <location evidence="1">Basement membrane</location>
    </subcellularLocation>
</comment>
<dbReference type="Gene3D" id="2.120.10.30">
    <property type="entry name" value="TolB, C-terminal domain"/>
    <property type="match status" value="1"/>
</dbReference>
<dbReference type="PROSITE" id="PS51120">
    <property type="entry name" value="LDLRB"/>
    <property type="match status" value="2"/>
</dbReference>
<feature type="domain" description="EGF-like" evidence="15">
    <location>
        <begin position="770"/>
        <end position="811"/>
    </location>
</feature>
<evidence type="ECO:0000256" key="2">
    <source>
        <dbReference type="ARBA" id="ARBA00022525"/>
    </source>
</evidence>
<keyword evidence="2" id="KW-0964">Secreted</keyword>
<evidence type="ECO:0000256" key="5">
    <source>
        <dbReference type="ARBA" id="ARBA00022729"/>
    </source>
</evidence>
<dbReference type="InterPro" id="IPR000152">
    <property type="entry name" value="EGF-type_Asp/Asn_hydroxyl_site"/>
</dbReference>
<dbReference type="PROSITE" id="PS00010">
    <property type="entry name" value="ASX_HYDROXYL"/>
    <property type="match status" value="1"/>
</dbReference>
<dbReference type="PROSITE" id="PS51220">
    <property type="entry name" value="NIDO"/>
    <property type="match status" value="1"/>
</dbReference>
<dbReference type="Proteomes" id="UP001235939">
    <property type="component" value="Chromosome 19"/>
</dbReference>
<organism evidence="18 19">
    <name type="scientific">Cordylochernes scorpioides</name>
    <dbReference type="NCBI Taxonomy" id="51811"/>
    <lineage>
        <taxon>Eukaryota</taxon>
        <taxon>Metazoa</taxon>
        <taxon>Ecdysozoa</taxon>
        <taxon>Arthropoda</taxon>
        <taxon>Chelicerata</taxon>
        <taxon>Arachnida</taxon>
        <taxon>Pseudoscorpiones</taxon>
        <taxon>Cheliferoidea</taxon>
        <taxon>Chernetidae</taxon>
        <taxon>Cordylochernes</taxon>
    </lineage>
</organism>
<feature type="compositionally biased region" description="Polar residues" evidence="14">
    <location>
        <begin position="117"/>
        <end position="132"/>
    </location>
</feature>
<keyword evidence="19" id="KW-1185">Reference proteome</keyword>
<keyword evidence="11" id="KW-0325">Glycoprotein</keyword>
<proteinExistence type="predicted"/>
<name>A0ABY6LI34_9ARAC</name>
<evidence type="ECO:0000259" key="15">
    <source>
        <dbReference type="PROSITE" id="PS50026"/>
    </source>
</evidence>
<dbReference type="SMART" id="SM00179">
    <property type="entry name" value="EGF_CA"/>
    <property type="match status" value="3"/>
</dbReference>
<accession>A0ABY6LI34</accession>
<evidence type="ECO:0000313" key="18">
    <source>
        <dbReference type="EMBL" id="UYV80529.1"/>
    </source>
</evidence>
<dbReference type="Gene3D" id="2.10.25.10">
    <property type="entry name" value="Laminin"/>
    <property type="match status" value="7"/>
</dbReference>
<dbReference type="PANTHER" id="PTHR46513:SF13">
    <property type="entry name" value="EGF-LIKE DOMAIN-CONTAINING PROTEIN"/>
    <property type="match status" value="1"/>
</dbReference>
<feature type="domain" description="EGF-like" evidence="15">
    <location>
        <begin position="853"/>
        <end position="891"/>
    </location>
</feature>
<dbReference type="SUPFAM" id="SSF63825">
    <property type="entry name" value="YWTD domain"/>
    <property type="match status" value="1"/>
</dbReference>
<feature type="disulfide bond" evidence="12">
    <location>
        <begin position="860"/>
        <end position="877"/>
    </location>
</feature>
<evidence type="ECO:0000259" key="17">
    <source>
        <dbReference type="PROSITE" id="PS51220"/>
    </source>
</evidence>
<reference evidence="18 19" key="1">
    <citation type="submission" date="2022-01" db="EMBL/GenBank/DDBJ databases">
        <title>A chromosomal length assembly of Cordylochernes scorpioides.</title>
        <authorList>
            <person name="Zeh D."/>
            <person name="Zeh J."/>
        </authorList>
    </citation>
    <scope>NUCLEOTIDE SEQUENCE [LARGE SCALE GENOMIC DNA]</scope>
    <source>
        <strain evidence="18">IN4F17</strain>
        <tissue evidence="18">Whole Body</tissue>
    </source>
</reference>
<keyword evidence="9" id="KW-0130">Cell adhesion</keyword>
<dbReference type="InterPro" id="IPR009017">
    <property type="entry name" value="GFP"/>
</dbReference>
<feature type="repeat" description="LDL-receptor class B" evidence="13">
    <location>
        <begin position="1256"/>
        <end position="1299"/>
    </location>
</feature>
<evidence type="ECO:0000313" key="19">
    <source>
        <dbReference type="Proteomes" id="UP001235939"/>
    </source>
</evidence>
<dbReference type="InterPro" id="IPR049883">
    <property type="entry name" value="NOTCH1_EGF-like"/>
</dbReference>
<dbReference type="PROSITE" id="PS50026">
    <property type="entry name" value="EGF_3"/>
    <property type="match status" value="6"/>
</dbReference>
<gene>
    <name evidence="18" type="ORF">LAZ67_19000475</name>
</gene>
<evidence type="ECO:0000259" key="16">
    <source>
        <dbReference type="PROSITE" id="PS50993"/>
    </source>
</evidence>
<keyword evidence="6" id="KW-0677">Repeat</keyword>
<dbReference type="InterPro" id="IPR000033">
    <property type="entry name" value="LDLR_classB_rpt"/>
</dbReference>
<dbReference type="PROSITE" id="PS01186">
    <property type="entry name" value="EGF_2"/>
    <property type="match status" value="8"/>
</dbReference>
<dbReference type="InterPro" id="IPR009030">
    <property type="entry name" value="Growth_fac_rcpt_cys_sf"/>
</dbReference>
<keyword evidence="10 12" id="KW-1015">Disulfide bond</keyword>
<feature type="domain" description="NIDO" evidence="17">
    <location>
        <begin position="119"/>
        <end position="270"/>
    </location>
</feature>
<dbReference type="InterPro" id="IPR011042">
    <property type="entry name" value="6-blade_b-propeller_TolB-like"/>
</dbReference>
<feature type="domain" description="EGF-like" evidence="15">
    <location>
        <begin position="652"/>
        <end position="688"/>
    </location>
</feature>
<dbReference type="PROSITE" id="PS50993">
    <property type="entry name" value="NIDOGEN_G2"/>
    <property type="match status" value="1"/>
</dbReference>
<dbReference type="Pfam" id="PF07474">
    <property type="entry name" value="G2F"/>
    <property type="match status" value="2"/>
</dbReference>
<dbReference type="SMART" id="SM00539">
    <property type="entry name" value="NIDO"/>
    <property type="match status" value="1"/>
</dbReference>
<evidence type="ECO:0000256" key="7">
    <source>
        <dbReference type="ARBA" id="ARBA00022837"/>
    </source>
</evidence>
<feature type="repeat" description="LDL-receptor class B" evidence="13">
    <location>
        <begin position="1300"/>
        <end position="1344"/>
    </location>
</feature>
<dbReference type="InterPro" id="IPR000742">
    <property type="entry name" value="EGF"/>
</dbReference>
<dbReference type="Gene3D" id="2.40.155.10">
    <property type="entry name" value="Green fluorescent protein"/>
    <property type="match status" value="3"/>
</dbReference>
<feature type="disulfide bond" evidence="12">
    <location>
        <begin position="994"/>
        <end position="1011"/>
    </location>
</feature>
<evidence type="ECO:0000256" key="9">
    <source>
        <dbReference type="ARBA" id="ARBA00022889"/>
    </source>
</evidence>
<dbReference type="PROSITE" id="PS01187">
    <property type="entry name" value="EGF_CA"/>
    <property type="match status" value="1"/>
</dbReference>
<protein>
    <submittedName>
        <fullName evidence="18">NID1</fullName>
    </submittedName>
</protein>